<evidence type="ECO:0000313" key="2">
    <source>
        <dbReference type="EMBL" id="MDT0542942.1"/>
    </source>
</evidence>
<feature type="transmembrane region" description="Helical" evidence="1">
    <location>
        <begin position="47"/>
        <end position="65"/>
    </location>
</feature>
<dbReference type="EMBL" id="JAVRFD010000003">
    <property type="protein sequence ID" value="MDT0542942.1"/>
    <property type="molecule type" value="Genomic_DNA"/>
</dbReference>
<gene>
    <name evidence="2" type="ORF">RND15_09435</name>
</gene>
<comment type="caution">
    <text evidence="2">The sequence shown here is derived from an EMBL/GenBank/DDBJ whole genome shotgun (WGS) entry which is preliminary data.</text>
</comment>
<keyword evidence="1" id="KW-0812">Transmembrane</keyword>
<sequence>MARTTGARPATGLDVHARVVRSGVFSVTGVALAAVAHHVASRQPVSWAALLPALAVVFLAAQPWAGRPRSLPGVVAATLAVQVAAHEWLTFTGPAGGLAAGHHGMEPRSATGHGPVVDSGVMLAAHAVAALAVAVLLYVADDRLAALPSALGRFAESVRAAVARWVRRWWGAPARRRGGVPRRPSADEAPATVALDVLDHVLVRRGPPWPRVRFAP</sequence>
<keyword evidence="3" id="KW-1185">Reference proteome</keyword>
<keyword evidence="1" id="KW-1133">Transmembrane helix</keyword>
<evidence type="ECO:0000256" key="1">
    <source>
        <dbReference type="SAM" id="Phobius"/>
    </source>
</evidence>
<feature type="transmembrane region" description="Helical" evidence="1">
    <location>
        <begin position="121"/>
        <end position="140"/>
    </location>
</feature>
<protein>
    <recommendedName>
        <fullName evidence="4">Integral membrane protein</fullName>
    </recommendedName>
</protein>
<dbReference type="RefSeq" id="WP_311723292.1">
    <property type="nucleotide sequence ID" value="NZ_JAVRFD010000003.1"/>
</dbReference>
<evidence type="ECO:0000313" key="3">
    <source>
        <dbReference type="Proteomes" id="UP001180754"/>
    </source>
</evidence>
<dbReference type="Proteomes" id="UP001180754">
    <property type="component" value="Unassembled WGS sequence"/>
</dbReference>
<keyword evidence="1" id="KW-0472">Membrane</keyword>
<name>A0ABU2XC29_9ACTN</name>
<feature type="transmembrane region" description="Helical" evidence="1">
    <location>
        <begin position="20"/>
        <end position="40"/>
    </location>
</feature>
<accession>A0ABU2XC29</accession>
<reference evidence="2" key="1">
    <citation type="submission" date="2024-05" db="EMBL/GenBank/DDBJ databases">
        <title>30 novel species of actinomycetes from the DSMZ collection.</title>
        <authorList>
            <person name="Nouioui I."/>
        </authorList>
    </citation>
    <scope>NUCLEOTIDE SEQUENCE</scope>
    <source>
        <strain evidence="2">DSM 41529</strain>
    </source>
</reference>
<evidence type="ECO:0008006" key="4">
    <source>
        <dbReference type="Google" id="ProtNLM"/>
    </source>
</evidence>
<organism evidence="2 3">
    <name type="scientific">Streptomyces lonegramiae</name>
    <dbReference type="NCBI Taxonomy" id="3075524"/>
    <lineage>
        <taxon>Bacteria</taxon>
        <taxon>Bacillati</taxon>
        <taxon>Actinomycetota</taxon>
        <taxon>Actinomycetes</taxon>
        <taxon>Kitasatosporales</taxon>
        <taxon>Streptomycetaceae</taxon>
        <taxon>Streptomyces</taxon>
    </lineage>
</organism>
<proteinExistence type="predicted"/>